<dbReference type="KEGG" id="stac:ABII15_24825"/>
<feature type="region of interest" description="Disordered" evidence="1">
    <location>
        <begin position="1"/>
        <end position="50"/>
    </location>
</feature>
<keyword evidence="2" id="KW-0472">Membrane</keyword>
<feature type="transmembrane region" description="Helical" evidence="2">
    <location>
        <begin position="93"/>
        <end position="113"/>
    </location>
</feature>
<feature type="transmembrane region" description="Helical" evidence="2">
    <location>
        <begin position="120"/>
        <end position="138"/>
    </location>
</feature>
<accession>A0AAU8IXP6</accession>
<evidence type="ECO:0000256" key="2">
    <source>
        <dbReference type="SAM" id="Phobius"/>
    </source>
</evidence>
<dbReference type="Pfam" id="PF20177">
    <property type="entry name" value="DUF6542"/>
    <property type="match status" value="1"/>
</dbReference>
<keyword evidence="2" id="KW-1133">Transmembrane helix</keyword>
<dbReference type="RefSeq" id="WP_353944500.1">
    <property type="nucleotide sequence ID" value="NZ_CP159534.1"/>
</dbReference>
<dbReference type="EMBL" id="CP159534">
    <property type="protein sequence ID" value="XCJ72985.1"/>
    <property type="molecule type" value="Genomic_DNA"/>
</dbReference>
<feature type="domain" description="DUF6542" evidence="3">
    <location>
        <begin position="68"/>
        <end position="181"/>
    </location>
</feature>
<sequence>MEQHRTRPPQSRPRRGRAPLPPQAQGESGDGPTGAPSVESATVCRAGGGQGRRLPPLVRALRRFPDPRLTGLGSGLFAAASMLVLGFLDGLLFGGAVAVYGVFFVLVSGLTAGWVRKADLVTAPVAVPIAFALGAFFVGDGGDGLTGRLAGLVTTLATSAGWLYGGTLVAGLIVTVRKVRLMARKAAAQRRAARQEPAEHQQPQKAPKPRRA</sequence>
<feature type="transmembrane region" description="Helical" evidence="2">
    <location>
        <begin position="69"/>
        <end position="87"/>
    </location>
</feature>
<organism evidence="4">
    <name type="scientific">Streptomyces tabacisoli</name>
    <dbReference type="NCBI Taxonomy" id="3156398"/>
    <lineage>
        <taxon>Bacteria</taxon>
        <taxon>Bacillati</taxon>
        <taxon>Actinomycetota</taxon>
        <taxon>Actinomycetes</taxon>
        <taxon>Kitasatosporales</taxon>
        <taxon>Streptomycetaceae</taxon>
        <taxon>Streptomyces</taxon>
    </lineage>
</organism>
<proteinExistence type="predicted"/>
<gene>
    <name evidence="4" type="ORF">ABII15_24825</name>
</gene>
<feature type="transmembrane region" description="Helical" evidence="2">
    <location>
        <begin position="150"/>
        <end position="176"/>
    </location>
</feature>
<evidence type="ECO:0000259" key="3">
    <source>
        <dbReference type="Pfam" id="PF20177"/>
    </source>
</evidence>
<protein>
    <submittedName>
        <fullName evidence="4">DUF6542 domain-containing protein</fullName>
    </submittedName>
</protein>
<name>A0AAU8IXP6_9ACTN</name>
<dbReference type="InterPro" id="IPR046672">
    <property type="entry name" value="DUF6542"/>
</dbReference>
<reference evidence="4" key="1">
    <citation type="submission" date="2024-06" db="EMBL/GenBank/DDBJ databases">
        <title>Streptomyces sp. strain HUAS MG91 genome sequences.</title>
        <authorList>
            <person name="Mo P."/>
        </authorList>
    </citation>
    <scope>NUCLEOTIDE SEQUENCE</scope>
    <source>
        <strain evidence="4">HUAS MG91</strain>
    </source>
</reference>
<feature type="region of interest" description="Disordered" evidence="1">
    <location>
        <begin position="190"/>
        <end position="212"/>
    </location>
</feature>
<keyword evidence="2" id="KW-0812">Transmembrane</keyword>
<dbReference type="AlphaFoldDB" id="A0AAU8IXP6"/>
<evidence type="ECO:0000256" key="1">
    <source>
        <dbReference type="SAM" id="MobiDB-lite"/>
    </source>
</evidence>
<evidence type="ECO:0000313" key="4">
    <source>
        <dbReference type="EMBL" id="XCJ72985.1"/>
    </source>
</evidence>